<dbReference type="KEGG" id="tbl:TBLA_0H01080"/>
<reference evidence="10 11" key="1">
    <citation type="journal article" date="2011" name="Proc. Natl. Acad. Sci. U.S.A.">
        <title>Evolutionary erosion of yeast sex chromosomes by mating-type switching accidents.</title>
        <authorList>
            <person name="Gordon J.L."/>
            <person name="Armisen D."/>
            <person name="Proux-Wera E."/>
            <person name="Oheigeartaigh S.S."/>
            <person name="Byrne K.P."/>
            <person name="Wolfe K.H."/>
        </authorList>
    </citation>
    <scope>NUCLEOTIDE SEQUENCE [LARGE SCALE GENOMIC DNA]</scope>
    <source>
        <strain evidence="11">ATCC 34711 / CBS 6284 / DSM 70876 / NBRC 10599 / NRRL Y-10934 / UCD 77-7</strain>
    </source>
</reference>
<dbReference type="GO" id="GO:0051082">
    <property type="term" value="F:unfolded protein binding"/>
    <property type="evidence" value="ECO:0007669"/>
    <property type="project" value="EnsemblFungi"/>
</dbReference>
<gene>
    <name evidence="10" type="primary">TBLA0H01080</name>
    <name evidence="10" type="ORF">TBLA_0H01080</name>
</gene>
<dbReference type="EMBL" id="HE806323">
    <property type="protein sequence ID" value="CCH62396.1"/>
    <property type="molecule type" value="Genomic_DNA"/>
</dbReference>
<feature type="compositionally biased region" description="Low complexity" evidence="6">
    <location>
        <begin position="500"/>
        <end position="524"/>
    </location>
</feature>
<dbReference type="GO" id="GO:0051087">
    <property type="term" value="F:protein-folding chaperone binding"/>
    <property type="evidence" value="ECO:0007669"/>
    <property type="project" value="TreeGrafter"/>
</dbReference>
<dbReference type="GO" id="GO:0031072">
    <property type="term" value="F:heat shock protein binding"/>
    <property type="evidence" value="ECO:0007669"/>
    <property type="project" value="TreeGrafter"/>
</dbReference>
<dbReference type="GeneID" id="14497553"/>
<evidence type="ECO:0000256" key="5">
    <source>
        <dbReference type="ARBA" id="ARBA00031396"/>
    </source>
</evidence>
<evidence type="ECO:0000313" key="10">
    <source>
        <dbReference type="EMBL" id="CCH62396.1"/>
    </source>
</evidence>
<evidence type="ECO:0000256" key="1">
    <source>
        <dbReference type="ARBA" id="ARBA00004496"/>
    </source>
</evidence>
<dbReference type="InterPro" id="IPR013873">
    <property type="entry name" value="Cdc37_C"/>
</dbReference>
<evidence type="ECO:0000259" key="8">
    <source>
        <dbReference type="SMART" id="SM01070"/>
    </source>
</evidence>
<evidence type="ECO:0000256" key="3">
    <source>
        <dbReference type="ARBA" id="ARBA00022490"/>
    </source>
</evidence>
<dbReference type="SMART" id="SM01071">
    <property type="entry name" value="CDC37_N"/>
    <property type="match status" value="1"/>
</dbReference>
<dbReference type="InterPro" id="IPR013874">
    <property type="entry name" value="Cdc37_Hsp90-bd"/>
</dbReference>
<evidence type="ECO:0000256" key="4">
    <source>
        <dbReference type="ARBA" id="ARBA00023186"/>
    </source>
</evidence>
<evidence type="ECO:0000256" key="6">
    <source>
        <dbReference type="SAM" id="MobiDB-lite"/>
    </source>
</evidence>
<dbReference type="RefSeq" id="XP_004181915.1">
    <property type="nucleotide sequence ID" value="XM_004181867.1"/>
</dbReference>
<dbReference type="GO" id="GO:0006457">
    <property type="term" value="P:protein folding"/>
    <property type="evidence" value="ECO:0007669"/>
    <property type="project" value="TreeGrafter"/>
</dbReference>
<dbReference type="GO" id="GO:0071474">
    <property type="term" value="P:cellular hyperosmotic response"/>
    <property type="evidence" value="ECO:0007669"/>
    <property type="project" value="EnsemblFungi"/>
</dbReference>
<dbReference type="Pfam" id="PF03234">
    <property type="entry name" value="CDC37_N"/>
    <property type="match status" value="1"/>
</dbReference>
<dbReference type="GO" id="GO:0050821">
    <property type="term" value="P:protein stabilization"/>
    <property type="evidence" value="ECO:0007669"/>
    <property type="project" value="EnsemblFungi"/>
</dbReference>
<dbReference type="HOGENOM" id="CLU_033261_0_0_1"/>
<dbReference type="GO" id="GO:0051726">
    <property type="term" value="P:regulation of cell cycle"/>
    <property type="evidence" value="ECO:0007669"/>
    <property type="project" value="EnsemblFungi"/>
</dbReference>
<dbReference type="GO" id="GO:0038066">
    <property type="term" value="P:p38MAPK cascade"/>
    <property type="evidence" value="ECO:0007669"/>
    <property type="project" value="EnsemblFungi"/>
</dbReference>
<keyword evidence="4" id="KW-0143">Chaperone</keyword>
<dbReference type="GO" id="GO:0005737">
    <property type="term" value="C:cytoplasm"/>
    <property type="evidence" value="ECO:0007669"/>
    <property type="project" value="UniProtKB-SubCell"/>
</dbReference>
<feature type="domain" description="Cdc37 Hsp90 binding" evidence="8">
    <location>
        <begin position="181"/>
        <end position="367"/>
    </location>
</feature>
<dbReference type="InterPro" id="IPR013855">
    <property type="entry name" value="Cdc37_N_dom"/>
</dbReference>
<name>I2H7P4_HENB6</name>
<dbReference type="PANTHER" id="PTHR12800">
    <property type="entry name" value="CDC37-RELATED"/>
    <property type="match status" value="1"/>
</dbReference>
<dbReference type="Pfam" id="PF08565">
    <property type="entry name" value="CDC37_M"/>
    <property type="match status" value="1"/>
</dbReference>
<dbReference type="PANTHER" id="PTHR12800:SF4">
    <property type="entry name" value="HSP90 CO-CHAPERONE CDC37"/>
    <property type="match status" value="1"/>
</dbReference>
<feature type="domain" description="Cdc37 N-terminal" evidence="9">
    <location>
        <begin position="2"/>
        <end position="183"/>
    </location>
</feature>
<dbReference type="SMART" id="SM01070">
    <property type="entry name" value="CDC37_M"/>
    <property type="match status" value="1"/>
</dbReference>
<dbReference type="SMART" id="SM01069">
    <property type="entry name" value="CDC37_C"/>
    <property type="match status" value="1"/>
</dbReference>
<comment type="subcellular location">
    <subcellularLocation>
        <location evidence="1">Cytoplasm</location>
    </subcellularLocation>
</comment>
<dbReference type="GO" id="GO:0030474">
    <property type="term" value="P:spindle pole body duplication"/>
    <property type="evidence" value="ECO:0007669"/>
    <property type="project" value="EnsemblFungi"/>
</dbReference>
<dbReference type="OrthoDB" id="440202at2759"/>
<keyword evidence="3" id="KW-0963">Cytoplasm</keyword>
<dbReference type="STRING" id="1071380.I2H7P4"/>
<dbReference type="GO" id="GO:0019901">
    <property type="term" value="F:protein kinase binding"/>
    <property type="evidence" value="ECO:0007669"/>
    <property type="project" value="InterPro"/>
</dbReference>
<dbReference type="Proteomes" id="UP000002866">
    <property type="component" value="Chromosome 8"/>
</dbReference>
<feature type="domain" description="Cdc37 C-terminal" evidence="7">
    <location>
        <begin position="389"/>
        <end position="489"/>
    </location>
</feature>
<dbReference type="Pfam" id="PF08564">
    <property type="entry name" value="CDC37_C"/>
    <property type="match status" value="1"/>
</dbReference>
<evidence type="ECO:0000259" key="7">
    <source>
        <dbReference type="SMART" id="SM01069"/>
    </source>
</evidence>
<protein>
    <recommendedName>
        <fullName evidence="5">Hsp90 chaperone protein kinase-targeting subunit</fullName>
    </recommendedName>
</protein>
<feature type="region of interest" description="Disordered" evidence="6">
    <location>
        <begin position="183"/>
        <end position="212"/>
    </location>
</feature>
<dbReference type="InParanoid" id="I2H7P4"/>
<dbReference type="OMA" id="NYSKWDQ"/>
<dbReference type="AlphaFoldDB" id="I2H7P4"/>
<organism evidence="10 11">
    <name type="scientific">Henningerozyma blattae (strain ATCC 34711 / CBS 6284 / DSM 70876 / NBRC 10599 / NRRL Y-10934 / UCD 77-7)</name>
    <name type="common">Yeast</name>
    <name type="synonym">Tetrapisispora blattae</name>
    <dbReference type="NCBI Taxonomy" id="1071380"/>
    <lineage>
        <taxon>Eukaryota</taxon>
        <taxon>Fungi</taxon>
        <taxon>Dikarya</taxon>
        <taxon>Ascomycota</taxon>
        <taxon>Saccharomycotina</taxon>
        <taxon>Saccharomycetes</taxon>
        <taxon>Saccharomycetales</taxon>
        <taxon>Saccharomycetaceae</taxon>
        <taxon>Henningerozyma</taxon>
    </lineage>
</organism>
<keyword evidence="11" id="KW-1185">Reference proteome</keyword>
<proteinExistence type="inferred from homology"/>
<dbReference type="GO" id="GO:0071852">
    <property type="term" value="P:fungal-type cell wall organization or biogenesis"/>
    <property type="evidence" value="ECO:0007669"/>
    <property type="project" value="EnsemblFungi"/>
</dbReference>
<dbReference type="SUPFAM" id="SSF101391">
    <property type="entry name" value="Hsp90 co-chaperone CDC37"/>
    <property type="match status" value="1"/>
</dbReference>
<dbReference type="Gene3D" id="1.20.58.610">
    <property type="entry name" value="Cdc37, Hsp90 binding domain"/>
    <property type="match status" value="1"/>
</dbReference>
<evidence type="ECO:0000256" key="2">
    <source>
        <dbReference type="ARBA" id="ARBA00006222"/>
    </source>
</evidence>
<feature type="region of interest" description="Disordered" evidence="6">
    <location>
        <begin position="492"/>
        <end position="534"/>
    </location>
</feature>
<accession>I2H7P4</accession>
<evidence type="ECO:0000259" key="9">
    <source>
        <dbReference type="SMART" id="SM01071"/>
    </source>
</evidence>
<dbReference type="InterPro" id="IPR004918">
    <property type="entry name" value="Cdc37"/>
</dbReference>
<dbReference type="FunCoup" id="I2H7P4">
    <property type="interactions" value="479"/>
</dbReference>
<comment type="similarity">
    <text evidence="2">Belongs to the CDC37 family.</text>
</comment>
<sequence length="534" mass="61673">MAIDYSKWDKIELSDDSDIEVHPNVDKRSFIKWKQQSIHEERFKRNNDIKTLEAQVTMYAHLNKRVDKLLLELKDEDLISTVTVSKYLNANFDKNEKSTGDNVDPDIPTFNEMVEDLFEQLANDAKKENKDPKDGKLIREMISKHRAKIDHVTKEAKEKLNKLYIEKNSHISSDDVHTGFNSSFLNKKDKNSETSSNNVKAMESLKEASSTSNTISLPKPKLEFIEYKDDVMKLAPETEKFGEITVGNYKQCENYLIDNMQILSEQQKDALMMKSFEYELNGNSTLAYQIIHQSELMSYIREIYDIQKIPYLDVNKLKEIIGMFFNRVLLNTENPKGKQQFLESVQTKFEHVKNRCKIMEQEEQEENGEIQGVETIQLKALDDSTELEVNLPNFNSKDPEDIRKVEIFNKLPKDMQDAVKTSNLDKVNEVFATMSVEKAEAILELFNEADLIGIKALLDDPNDFEKLQEEYNANQVQFEDLTLEEQQEVLKQAELQKSQSTEPSNTLSNNNETSTNVENSITENIDIPTSDIVD</sequence>
<dbReference type="eggNOG" id="KOG2260">
    <property type="taxonomic scope" value="Eukaryota"/>
</dbReference>
<evidence type="ECO:0000313" key="11">
    <source>
        <dbReference type="Proteomes" id="UP000002866"/>
    </source>
</evidence>
<dbReference type="GO" id="GO:0043410">
    <property type="term" value="P:positive regulation of MAPK cascade"/>
    <property type="evidence" value="ECO:0007669"/>
    <property type="project" value="EnsemblFungi"/>
</dbReference>
<dbReference type="InterPro" id="IPR038189">
    <property type="entry name" value="Cdc37_Hsp90-bd_sf"/>
</dbReference>